<comment type="subcellular location">
    <subcellularLocation>
        <location evidence="1">Membrane</location>
        <topology evidence="1">Multi-pass membrane protein</topology>
    </subcellularLocation>
</comment>
<feature type="transmembrane region" description="Helical" evidence="6">
    <location>
        <begin position="176"/>
        <end position="193"/>
    </location>
</feature>
<organism evidence="8 9">
    <name type="scientific">Thermus oshimai JL-2</name>
    <dbReference type="NCBI Taxonomy" id="751945"/>
    <lineage>
        <taxon>Bacteria</taxon>
        <taxon>Thermotogati</taxon>
        <taxon>Deinococcota</taxon>
        <taxon>Deinococci</taxon>
        <taxon>Thermales</taxon>
        <taxon>Thermaceae</taxon>
        <taxon>Thermus</taxon>
    </lineage>
</organism>
<dbReference type="AlphaFoldDB" id="K7R3C2"/>
<accession>K7R3C2</accession>
<proteinExistence type="inferred from homology"/>
<evidence type="ECO:0000313" key="8">
    <source>
        <dbReference type="EMBL" id="AFV75384.1"/>
    </source>
</evidence>
<name>K7R3C2_THEOS</name>
<evidence type="ECO:0000313" key="9">
    <source>
        <dbReference type="Proteomes" id="UP000000211"/>
    </source>
</evidence>
<evidence type="ECO:0000256" key="1">
    <source>
        <dbReference type="ARBA" id="ARBA00004141"/>
    </source>
</evidence>
<feature type="transmembrane region" description="Helical" evidence="6">
    <location>
        <begin position="62"/>
        <end position="80"/>
    </location>
</feature>
<evidence type="ECO:0000256" key="2">
    <source>
        <dbReference type="ARBA" id="ARBA00007362"/>
    </source>
</evidence>
<protein>
    <submittedName>
        <fullName evidence="8">Putative permease, DMT superfamily</fullName>
    </submittedName>
</protein>
<keyword evidence="3 6" id="KW-0812">Transmembrane</keyword>
<feature type="domain" description="EamA" evidence="7">
    <location>
        <begin position="147"/>
        <end position="275"/>
    </location>
</feature>
<dbReference type="RefSeq" id="WP_016328581.1">
    <property type="nucleotide sequence ID" value="NC_019386.1"/>
</dbReference>
<keyword evidence="4 6" id="KW-1133">Transmembrane helix</keyword>
<dbReference type="Proteomes" id="UP000000211">
    <property type="component" value="Chromosome"/>
</dbReference>
<feature type="domain" description="EamA" evidence="7">
    <location>
        <begin position="1"/>
        <end position="133"/>
    </location>
</feature>
<keyword evidence="9" id="KW-1185">Reference proteome</keyword>
<reference evidence="8 9" key="1">
    <citation type="journal article" date="2013" name="Genome Announc.">
        <title>Whole Genome Sequencing of Thermus oshimai JL-2 and Thermus thermophilus JL-18, Incomplete Denitrifiers from the United States Great Basin.</title>
        <authorList>
            <person name="Murugapiran S.K."/>
            <person name="Huntemann M."/>
            <person name="Wei C.L."/>
            <person name="Han J."/>
            <person name="Detter J.C."/>
            <person name="Han C.S."/>
            <person name="Erkkila T.H."/>
            <person name="Teshima H."/>
            <person name="Chen A."/>
            <person name="Kyrpides N."/>
            <person name="Mavrommatis K."/>
            <person name="Markowitz V."/>
            <person name="Szeto E."/>
            <person name="Ivanova N."/>
            <person name="Pagani I."/>
            <person name="Lam J."/>
            <person name="McDonald A.I."/>
            <person name="Dodsworth J.A."/>
            <person name="Pati A."/>
            <person name="Goodwin L."/>
            <person name="Peters L."/>
            <person name="Pitluck S."/>
            <person name="Woyke T."/>
            <person name="Hedlund B.P."/>
        </authorList>
    </citation>
    <scope>NUCLEOTIDE SEQUENCE</scope>
    <source>
        <strain evidence="8 9">JL-2</strain>
    </source>
</reference>
<dbReference type="STRING" id="751945.Theos_0308"/>
<dbReference type="OrthoDB" id="6707571at2"/>
<dbReference type="KEGG" id="tos:Theos_0308"/>
<gene>
    <name evidence="8" type="ORF">Theos_0308</name>
</gene>
<feature type="transmembrane region" description="Helical" evidence="6">
    <location>
        <begin position="119"/>
        <end position="137"/>
    </location>
</feature>
<dbReference type="InterPro" id="IPR037185">
    <property type="entry name" value="EmrE-like"/>
</dbReference>
<feature type="transmembrane region" description="Helical" evidence="6">
    <location>
        <begin position="86"/>
        <end position="107"/>
    </location>
</feature>
<dbReference type="HOGENOM" id="CLU_033863_9_1_0"/>
<evidence type="ECO:0000256" key="6">
    <source>
        <dbReference type="SAM" id="Phobius"/>
    </source>
</evidence>
<evidence type="ECO:0000259" key="7">
    <source>
        <dbReference type="Pfam" id="PF00892"/>
    </source>
</evidence>
<sequence length="278" mass="29264">MGYLYLLLAASLWGLLGPVSRVAFAEGVTPLTVAFFRALVAWAFFALHAALLGQTRVAPKDLPVLLGFGLLGVSLFYGAYQLAVGYGGAALASVLLYTAPAWVALMARLFLKEPLGRRGALAVLLTLLGVGLMGLGGGQGVRLGALALFFGLLSGFTYALYYIFGKVYLPRYATPTLFLYALPVGALGLWPFVDWPALSPKALGALLFLGVFSTYGAYLAYYAGLRRLSATRASVVATLEPVVANLAAYLLFGEVLAPLAYLGAGLVLLAVLLTLGKE</sequence>
<dbReference type="InterPro" id="IPR000620">
    <property type="entry name" value="EamA_dom"/>
</dbReference>
<feature type="transmembrane region" description="Helical" evidence="6">
    <location>
        <begin position="35"/>
        <end position="53"/>
    </location>
</feature>
<dbReference type="PATRIC" id="fig|751945.3.peg.299"/>
<dbReference type="InterPro" id="IPR050638">
    <property type="entry name" value="AA-Vitamin_Transporters"/>
</dbReference>
<dbReference type="Pfam" id="PF00892">
    <property type="entry name" value="EamA"/>
    <property type="match status" value="2"/>
</dbReference>
<dbReference type="PANTHER" id="PTHR32322">
    <property type="entry name" value="INNER MEMBRANE TRANSPORTER"/>
    <property type="match status" value="1"/>
</dbReference>
<feature type="transmembrane region" description="Helical" evidence="6">
    <location>
        <begin position="143"/>
        <end position="164"/>
    </location>
</feature>
<dbReference type="PANTHER" id="PTHR32322:SF2">
    <property type="entry name" value="EAMA DOMAIN-CONTAINING PROTEIN"/>
    <property type="match status" value="1"/>
</dbReference>
<evidence type="ECO:0000256" key="3">
    <source>
        <dbReference type="ARBA" id="ARBA00022692"/>
    </source>
</evidence>
<feature type="transmembrane region" description="Helical" evidence="6">
    <location>
        <begin position="205"/>
        <end position="223"/>
    </location>
</feature>
<comment type="similarity">
    <text evidence="2">Belongs to the EamA transporter family.</text>
</comment>
<dbReference type="eggNOG" id="COG0697">
    <property type="taxonomic scope" value="Bacteria"/>
</dbReference>
<keyword evidence="5 6" id="KW-0472">Membrane</keyword>
<dbReference type="EMBL" id="CP003249">
    <property type="protein sequence ID" value="AFV75384.1"/>
    <property type="molecule type" value="Genomic_DNA"/>
</dbReference>
<evidence type="ECO:0000256" key="4">
    <source>
        <dbReference type="ARBA" id="ARBA00022989"/>
    </source>
</evidence>
<dbReference type="SUPFAM" id="SSF103481">
    <property type="entry name" value="Multidrug resistance efflux transporter EmrE"/>
    <property type="match status" value="2"/>
</dbReference>
<evidence type="ECO:0000256" key="5">
    <source>
        <dbReference type="ARBA" id="ARBA00023136"/>
    </source>
</evidence>
<dbReference type="GO" id="GO:0016020">
    <property type="term" value="C:membrane"/>
    <property type="evidence" value="ECO:0007669"/>
    <property type="project" value="UniProtKB-SubCell"/>
</dbReference>